<evidence type="ECO:0000256" key="1">
    <source>
        <dbReference type="SAM" id="MobiDB-lite"/>
    </source>
</evidence>
<evidence type="ECO:0000313" key="3">
    <source>
        <dbReference type="Proteomes" id="UP000070501"/>
    </source>
</evidence>
<organism evidence="2 3">
    <name type="scientific">Microdochium bolleyi</name>
    <dbReference type="NCBI Taxonomy" id="196109"/>
    <lineage>
        <taxon>Eukaryota</taxon>
        <taxon>Fungi</taxon>
        <taxon>Dikarya</taxon>
        <taxon>Ascomycota</taxon>
        <taxon>Pezizomycotina</taxon>
        <taxon>Sordariomycetes</taxon>
        <taxon>Xylariomycetidae</taxon>
        <taxon>Xylariales</taxon>
        <taxon>Microdochiaceae</taxon>
        <taxon>Microdochium</taxon>
    </lineage>
</organism>
<accession>A0A136IY17</accession>
<keyword evidence="3" id="KW-1185">Reference proteome</keyword>
<dbReference type="Proteomes" id="UP000070501">
    <property type="component" value="Unassembled WGS sequence"/>
</dbReference>
<dbReference type="OrthoDB" id="1721884at2759"/>
<dbReference type="STRING" id="196109.A0A136IY17"/>
<gene>
    <name evidence="2" type="ORF">Micbo1qcDRAFT_164924</name>
</gene>
<dbReference type="InParanoid" id="A0A136IY17"/>
<proteinExistence type="predicted"/>
<dbReference type="EMBL" id="KQ964254">
    <property type="protein sequence ID" value="KXJ89636.1"/>
    <property type="molecule type" value="Genomic_DNA"/>
</dbReference>
<protein>
    <submittedName>
        <fullName evidence="2">Uncharacterized protein</fullName>
    </submittedName>
</protein>
<reference evidence="3" key="1">
    <citation type="submission" date="2016-02" db="EMBL/GenBank/DDBJ databases">
        <title>Draft genome sequence of Microdochium bolleyi, a fungal endophyte of beachgrass.</title>
        <authorList>
            <consortium name="DOE Joint Genome Institute"/>
            <person name="David A.S."/>
            <person name="May G."/>
            <person name="Haridas S."/>
            <person name="Lim J."/>
            <person name="Wang M."/>
            <person name="Labutti K."/>
            <person name="Lipzen A."/>
            <person name="Barry K."/>
            <person name="Grigoriev I.V."/>
        </authorList>
    </citation>
    <scope>NUCLEOTIDE SEQUENCE [LARGE SCALE GENOMIC DNA]</scope>
    <source>
        <strain evidence="3">J235TASD1</strain>
    </source>
</reference>
<evidence type="ECO:0000313" key="2">
    <source>
        <dbReference type="EMBL" id="KXJ89636.1"/>
    </source>
</evidence>
<feature type="region of interest" description="Disordered" evidence="1">
    <location>
        <begin position="51"/>
        <end position="83"/>
    </location>
</feature>
<dbReference type="AlphaFoldDB" id="A0A136IY17"/>
<sequence>MEVERVLAEAMFDAPMHYVLVTEKAVRGEEKLGYWGKDGRFEVERRIRDEDGIQDGVPGDDPSGIARQVYSTGNYREAGESGA</sequence>
<name>A0A136IY17_9PEZI</name>